<dbReference type="OrthoDB" id="9763484at2"/>
<dbReference type="EMBL" id="CP002158">
    <property type="protein sequence ID" value="ADL24573.1"/>
    <property type="molecule type" value="Genomic_DNA"/>
</dbReference>
<dbReference type="eggNOG" id="COG2208">
    <property type="taxonomic scope" value="Bacteria"/>
</dbReference>
<accession>C9RLK8</accession>
<evidence type="ECO:0000259" key="3">
    <source>
        <dbReference type="SMART" id="SM00331"/>
    </source>
</evidence>
<evidence type="ECO:0000256" key="1">
    <source>
        <dbReference type="ARBA" id="ARBA00022801"/>
    </source>
</evidence>
<keyword evidence="2" id="KW-1133">Transmembrane helix</keyword>
<dbReference type="InterPro" id="IPR001932">
    <property type="entry name" value="PPM-type_phosphatase-like_dom"/>
</dbReference>
<feature type="transmembrane region" description="Helical" evidence="2">
    <location>
        <begin position="106"/>
        <end position="128"/>
    </location>
</feature>
<protein>
    <submittedName>
        <fullName evidence="4">Protein serine/threonine phosphatase</fullName>
    </submittedName>
    <submittedName>
        <fullName evidence="5">Putative membrane protein</fullName>
    </submittedName>
</protein>
<dbReference type="Proteomes" id="UP000001497">
    <property type="component" value="Chromosome"/>
</dbReference>
<proteinExistence type="predicted"/>
<dbReference type="HOGENOM" id="CLU_534941_0_0_0"/>
<dbReference type="SMART" id="SM00331">
    <property type="entry name" value="PP2C_SIG"/>
    <property type="match status" value="1"/>
</dbReference>
<dbReference type="InterPro" id="IPR052016">
    <property type="entry name" value="Bact_Sigma-Reg"/>
</dbReference>
<keyword evidence="2" id="KW-0472">Membrane</keyword>
<dbReference type="PANTHER" id="PTHR43156:SF2">
    <property type="entry name" value="STAGE II SPORULATION PROTEIN E"/>
    <property type="match status" value="1"/>
</dbReference>
<feature type="transmembrane region" description="Helical" evidence="2">
    <location>
        <begin position="41"/>
        <end position="58"/>
    </location>
</feature>
<dbReference type="InterPro" id="IPR036457">
    <property type="entry name" value="PPM-type-like_dom_sf"/>
</dbReference>
<feature type="domain" description="PPM-type phosphatase" evidence="3">
    <location>
        <begin position="268"/>
        <end position="485"/>
    </location>
</feature>
<dbReference type="EMBL" id="CP001792">
    <property type="protein sequence ID" value="ACX76023.1"/>
    <property type="molecule type" value="Genomic_DNA"/>
</dbReference>
<gene>
    <name evidence="4" type="ordered locus">Fisuc_2437</name>
    <name evidence="5" type="ordered locus">FSU_3000</name>
</gene>
<keyword evidence="2" id="KW-0812">Transmembrane</keyword>
<dbReference type="Proteomes" id="UP000000517">
    <property type="component" value="Chromosome"/>
</dbReference>
<keyword evidence="7" id="KW-1185">Reference proteome</keyword>
<dbReference type="GO" id="GO:0016791">
    <property type="term" value="F:phosphatase activity"/>
    <property type="evidence" value="ECO:0007669"/>
    <property type="project" value="TreeGrafter"/>
</dbReference>
<dbReference type="RefSeq" id="WP_014547054.1">
    <property type="nucleotide sequence ID" value="NC_013410.1"/>
</dbReference>
<evidence type="ECO:0000313" key="5">
    <source>
        <dbReference type="EMBL" id="ADL24573.1"/>
    </source>
</evidence>
<feature type="transmembrane region" description="Helical" evidence="2">
    <location>
        <begin position="6"/>
        <end position="29"/>
    </location>
</feature>
<evidence type="ECO:0000256" key="2">
    <source>
        <dbReference type="SAM" id="Phobius"/>
    </source>
</evidence>
<dbReference type="SUPFAM" id="SSF81606">
    <property type="entry name" value="PP2C-like"/>
    <property type="match status" value="1"/>
</dbReference>
<dbReference type="KEGG" id="fsc:FSU_3000"/>
<evidence type="ECO:0000313" key="6">
    <source>
        <dbReference type="Proteomes" id="UP000000517"/>
    </source>
</evidence>
<organism evidence="5 6">
    <name type="scientific">Fibrobacter succinogenes (strain ATCC 19169 / S85)</name>
    <dbReference type="NCBI Taxonomy" id="59374"/>
    <lineage>
        <taxon>Bacteria</taxon>
        <taxon>Pseudomonadati</taxon>
        <taxon>Fibrobacterota</taxon>
        <taxon>Fibrobacteria</taxon>
        <taxon>Fibrobacterales</taxon>
        <taxon>Fibrobacteraceae</taxon>
        <taxon>Fibrobacter</taxon>
    </lineage>
</organism>
<reference evidence="4 7" key="1">
    <citation type="submission" date="2009-10" db="EMBL/GenBank/DDBJ databases">
        <title>Complete sequence of Fibrobacter succinogenes subsp. succinogenes S85.</title>
        <authorList>
            <consortium name="US DOE Joint Genome Institute"/>
            <person name="Lucas S."/>
            <person name="Copeland A."/>
            <person name="Lapidus A."/>
            <person name="Glavina del Rio T."/>
            <person name="Tice H."/>
            <person name="Bruce D."/>
            <person name="Goodwin L."/>
            <person name="Pitluck S."/>
            <person name="Chertkov O."/>
            <person name="Detter J.C."/>
            <person name="Han C."/>
            <person name="Tapia R."/>
            <person name="Larimer F."/>
            <person name="Land M."/>
            <person name="Hauser L."/>
            <person name="Kyrpides N."/>
            <person name="Mikhailova N."/>
            <person name="Weimer P.J."/>
            <person name="Stevenson D.M."/>
            <person name="Boyum J."/>
            <person name="Brumm P.I."/>
            <person name="Mead D."/>
        </authorList>
    </citation>
    <scope>NUCLEOTIDE SEQUENCE [LARGE SCALE GENOMIC DNA]</scope>
    <source>
        <strain evidence="7">ATCC 19169 / S85</strain>
        <strain evidence="4">S85</strain>
    </source>
</reference>
<dbReference type="Pfam" id="PF07228">
    <property type="entry name" value="SpoIIE"/>
    <property type="match status" value="1"/>
</dbReference>
<feature type="transmembrane region" description="Helical" evidence="2">
    <location>
        <begin position="210"/>
        <end position="229"/>
    </location>
</feature>
<feature type="transmembrane region" description="Helical" evidence="2">
    <location>
        <begin position="182"/>
        <end position="204"/>
    </location>
</feature>
<feature type="transmembrane region" description="Helical" evidence="2">
    <location>
        <begin position="148"/>
        <end position="170"/>
    </location>
</feature>
<name>C9RLK8_FIBSS</name>
<dbReference type="PATRIC" id="fig|59374.8.peg.2871"/>
<dbReference type="AlphaFoldDB" id="C9RLK8"/>
<evidence type="ECO:0000313" key="7">
    <source>
        <dbReference type="Proteomes" id="UP000001497"/>
    </source>
</evidence>
<dbReference type="Gene3D" id="3.60.40.10">
    <property type="entry name" value="PPM-type phosphatase domain"/>
    <property type="match status" value="1"/>
</dbReference>
<sequence>MIQYGITETIFAELSLFSILLLLFLLYNNIALYKISIKDKLSIVLVTTIVLSIFEWIWHYVDGNANFRVLSYICADVYSVCLMIAVSMFTLFSLERFELNFNPKKLNALFFVTPTILTLLLCLTTPWTGLVYSVDEGGSIQYKELFDFFLVPVYFLYMLFSILLAIYYVIMHRKKKKEKVVYARNLLIFAVLTVCVQAFQTYIFRNDGNYLITSLSWAIGFVFFTTYVNTDRFVKNREKIAAVESDLAVATNIQLAALPAVENALPTHPEVCVSASMTTAKEVGGDFYDFFEIDDTHVCFVIADVSGKGVPAALFMMVVKTMIRDHASMKLSTAEIFNDVNRLLCENNAEEMFATAWIGILDTKTKIMKCTNAGHNAVCFAKKDGKFEFLRQRHGVFLAGFDTTQYKEAEIQLESGDCLFLYTDGLTEAHNASSELYGEERLLEKLNSIEIRGGEKFLREISDDVNVFSEGTDPFDDLTMMVLKVD</sequence>
<dbReference type="STRING" id="59374.FSU_3000"/>
<feature type="transmembrane region" description="Helical" evidence="2">
    <location>
        <begin position="70"/>
        <end position="94"/>
    </location>
</feature>
<reference evidence="6" key="2">
    <citation type="submission" date="2010-08" db="EMBL/GenBank/DDBJ databases">
        <title>Complete sequence of Fibrobacter succinogenes subsp. succinogenes S85.</title>
        <authorList>
            <person name="Durkin A.S."/>
            <person name="Nelson K.E."/>
            <person name="Morrison M."/>
            <person name="Forsberg C.W."/>
            <person name="Wilson D.B."/>
            <person name="Russell J.B."/>
            <person name="Cann I.K.O."/>
            <person name="Mackie R.I."/>
            <person name="White B.A."/>
        </authorList>
    </citation>
    <scope>NUCLEOTIDE SEQUENCE [LARGE SCALE GENOMIC DNA]</scope>
    <source>
        <strain evidence="6">ATCC 19169 / S85</strain>
    </source>
</reference>
<keyword evidence="1" id="KW-0378">Hydrolase</keyword>
<dbReference type="KEGG" id="fsu:Fisuc_2437"/>
<dbReference type="PANTHER" id="PTHR43156">
    <property type="entry name" value="STAGE II SPORULATION PROTEIN E-RELATED"/>
    <property type="match status" value="1"/>
</dbReference>
<reference evidence="5" key="3">
    <citation type="submission" date="2010-08" db="EMBL/GenBank/DDBJ databases">
        <authorList>
            <person name="Durkin A.S."/>
            <person name="Nelson K.E."/>
            <person name="Morrison M."/>
            <person name="Forsberg C.W."/>
            <person name="Wilson D.B."/>
            <person name="Russell J.B."/>
            <person name="Cann I.K.O."/>
            <person name="Mackie R.I."/>
            <person name="White B.A."/>
        </authorList>
    </citation>
    <scope>NUCLEOTIDE SEQUENCE</scope>
    <source>
        <strain evidence="5">S85</strain>
    </source>
</reference>
<evidence type="ECO:0000313" key="4">
    <source>
        <dbReference type="EMBL" id="ACX76023.1"/>
    </source>
</evidence>